<dbReference type="SUPFAM" id="SSF53244">
    <property type="entry name" value="MurD-like peptide ligases, peptide-binding domain"/>
    <property type="match status" value="1"/>
</dbReference>
<dbReference type="InterPro" id="IPR036615">
    <property type="entry name" value="Mur_ligase_C_dom_sf"/>
</dbReference>
<gene>
    <name evidence="7" type="ORF">FJQ98_10190</name>
</gene>
<evidence type="ECO:0000256" key="5">
    <source>
        <dbReference type="SAM" id="Coils"/>
    </source>
</evidence>
<dbReference type="InterPro" id="IPR036565">
    <property type="entry name" value="Mur-like_cat_sf"/>
</dbReference>
<evidence type="ECO:0000256" key="3">
    <source>
        <dbReference type="ARBA" id="ARBA00022840"/>
    </source>
</evidence>
<dbReference type="Pfam" id="PF02875">
    <property type="entry name" value="Mur_ligase_C"/>
    <property type="match status" value="1"/>
</dbReference>
<dbReference type="Pfam" id="PF14398">
    <property type="entry name" value="ATPgrasp_YheCD"/>
    <property type="match status" value="1"/>
</dbReference>
<protein>
    <submittedName>
        <fullName evidence="7">YheC/YheD family protein</fullName>
    </submittedName>
</protein>
<reference evidence="7 8" key="1">
    <citation type="submission" date="2020-01" db="EMBL/GenBank/DDBJ databases">
        <authorList>
            <person name="Liu G."/>
            <person name="Liu B."/>
        </authorList>
    </citation>
    <scope>NUCLEOTIDE SEQUENCE [LARGE SCALE GENOMIC DNA]</scope>
    <source>
        <strain evidence="7 8">FJAT-51161</strain>
    </source>
</reference>
<dbReference type="Proteomes" id="UP000596049">
    <property type="component" value="Chromosome"/>
</dbReference>
<dbReference type="PANTHER" id="PTHR43024:SF1">
    <property type="entry name" value="UDP-N-ACETYLMURAMOYL-TRIPEPTIDE--D-ALANYL-D-ALANINE LIGASE"/>
    <property type="match status" value="1"/>
</dbReference>
<evidence type="ECO:0000256" key="1">
    <source>
        <dbReference type="ARBA" id="ARBA00022598"/>
    </source>
</evidence>
<keyword evidence="1" id="KW-0436">Ligase</keyword>
<keyword evidence="2 4" id="KW-0547">Nucleotide-binding</keyword>
<dbReference type="Gene3D" id="3.30.470.20">
    <property type="entry name" value="ATP-grasp fold, B domain"/>
    <property type="match status" value="1"/>
</dbReference>
<feature type="domain" description="ATP-grasp" evidence="6">
    <location>
        <begin position="112"/>
        <end position="343"/>
    </location>
</feature>
<dbReference type="InterPro" id="IPR011761">
    <property type="entry name" value="ATP-grasp"/>
</dbReference>
<organism evidence="7 8">
    <name type="scientific">Lysinibacillus agricola</name>
    <dbReference type="NCBI Taxonomy" id="2590012"/>
    <lineage>
        <taxon>Bacteria</taxon>
        <taxon>Bacillati</taxon>
        <taxon>Bacillota</taxon>
        <taxon>Bacilli</taxon>
        <taxon>Bacillales</taxon>
        <taxon>Bacillaceae</taxon>
        <taxon>Lysinibacillus</taxon>
    </lineage>
</organism>
<dbReference type="SUPFAM" id="SSF56059">
    <property type="entry name" value="Glutathione synthetase ATP-binding domain-like"/>
    <property type="match status" value="1"/>
</dbReference>
<dbReference type="InterPro" id="IPR013221">
    <property type="entry name" value="Mur_ligase_cen"/>
</dbReference>
<evidence type="ECO:0000256" key="2">
    <source>
        <dbReference type="ARBA" id="ARBA00022741"/>
    </source>
</evidence>
<dbReference type="EMBL" id="CP067341">
    <property type="protein sequence ID" value="QQP14347.1"/>
    <property type="molecule type" value="Genomic_DNA"/>
</dbReference>
<keyword evidence="5" id="KW-0175">Coiled coil</keyword>
<keyword evidence="3 4" id="KW-0067">ATP-binding</keyword>
<keyword evidence="8" id="KW-1185">Reference proteome</keyword>
<dbReference type="InterPro" id="IPR004101">
    <property type="entry name" value="Mur_ligase_C"/>
</dbReference>
<dbReference type="InterPro" id="IPR026838">
    <property type="entry name" value="YheC/D"/>
</dbReference>
<evidence type="ECO:0000256" key="4">
    <source>
        <dbReference type="PROSITE-ProRule" id="PRU00409"/>
    </source>
</evidence>
<sequence>MTIIGMLHHRLDPRTVIKSYAYAAVAKAEGAQFFYFTPKSVDFDKRSIRGKVYENGDWHEKMMPFPDVIYNAGSPEKLSVSKDIIEKLKKEIPFTTYSIGNKWNVMKRLKEAKEFDKYLIPSEVVENVDLLHNFMAYYKKVVFKPIDGRKGKGIYFISKVGRTNFEVRKDRETTVCSKSQLDELIRGQLTTGTFIVQPYIQSKTKSGQIYDFRLHVQKDGEGKWVITTIYPRIAPNGSIIPNINNGGFTNYLDPFLEQEFKEDAYDIRRMLEHFSLSLARHLDEIQMEQFGEVIDEIGIDVGLDEQRKIWMYEVNWRPGCPPAFYLELDVVINTIRYAMYLAKNQEQVKKEIRQHKKNKDIAEVKREITQQEEYEEIAEVKMEFTQQEEYEEIVEVRREITQRKKNKDIAEEKALPIIAITGSAGKTTSKAFLASILSEKWNIFESKDYWNTTEHTKKHKEEINASHEAVVLEYGMAYPGIITNHCSIIQPNISIITNIGLAHVGNFDGDIKGVAKAKSELIHGMDQNGLLILNQDDENSKYLETQQFEGEILTVGIHSTANYKAYDIQYKDIGMTFKIKLQGQEMAMYIPILGEHHVYNALNAVAVADYLGFSPEDIKAGLNFKKPPRRLTIYNCRDDITVIDDTVHSHPQGVRAAIDVLTNIAKQRKIAIIGQMRELGDLREEEYRKLGEYIYEQDIDLFITYGFRTEEMGAAAKAKGMDPSKIYHFLDKEKLHALLEKVIKPNDTILVKGASKTNMFDTVKFLDQKYQE</sequence>
<proteinExistence type="predicted"/>
<accession>A0ABX7AXY1</accession>
<dbReference type="PROSITE" id="PS50975">
    <property type="entry name" value="ATP_GRASP"/>
    <property type="match status" value="1"/>
</dbReference>
<feature type="coiled-coil region" evidence="5">
    <location>
        <begin position="345"/>
        <end position="413"/>
    </location>
</feature>
<evidence type="ECO:0000259" key="6">
    <source>
        <dbReference type="PROSITE" id="PS50975"/>
    </source>
</evidence>
<dbReference type="RefSeq" id="WP_143114588.1">
    <property type="nucleotide sequence ID" value="NZ_CP067341.1"/>
</dbReference>
<dbReference type="InterPro" id="IPR051046">
    <property type="entry name" value="MurCDEF_CellWall_CoF430Synth"/>
</dbReference>
<evidence type="ECO:0000313" key="7">
    <source>
        <dbReference type="EMBL" id="QQP14347.1"/>
    </source>
</evidence>
<dbReference type="Pfam" id="PF08245">
    <property type="entry name" value="Mur_ligase_M"/>
    <property type="match status" value="1"/>
</dbReference>
<evidence type="ECO:0000313" key="8">
    <source>
        <dbReference type="Proteomes" id="UP000596049"/>
    </source>
</evidence>
<name>A0ABX7AXY1_9BACI</name>
<dbReference type="Gene3D" id="3.40.1190.10">
    <property type="entry name" value="Mur-like, catalytic domain"/>
    <property type="match status" value="1"/>
</dbReference>
<dbReference type="Gene3D" id="3.90.190.20">
    <property type="entry name" value="Mur ligase, C-terminal domain"/>
    <property type="match status" value="1"/>
</dbReference>
<dbReference type="PANTHER" id="PTHR43024">
    <property type="entry name" value="UDP-N-ACETYLMURAMOYL-TRIPEPTIDE--D-ALANYL-D-ALANINE LIGASE"/>
    <property type="match status" value="1"/>
</dbReference>
<dbReference type="SUPFAM" id="SSF53623">
    <property type="entry name" value="MurD-like peptide ligases, catalytic domain"/>
    <property type="match status" value="1"/>
</dbReference>